<sequence length="308" mass="34618">MALALAKKAQCRGASQEAVTRSNHQVYRSTKPSHQIFQGQYSTPSINLRRPPVLSGKPWNAIAPPRYGSSSEARFGVWGACPHEPSVGSYDGGGSVPVVYSLRGPDRPHLRTCPTFGSDGWKINKYACFGCVKLLPHYMFSEQMVLNLEYRKPVRQTSEAWNSLAAGWNALPEDFTVNTGTLASSNDTAFLAVFLDPCQWFAARGARPGSRSIAHSNFLGVDARFLRCYRCYLKTRERNSDTAQDLCDLLTSDLENSLRYCMAELVHSEQSRHGRKGIPEDSKVFRDFRPPFVAEMYKLLRDQMRAFF</sequence>
<protein>
    <submittedName>
        <fullName evidence="1">Uncharacterized protein</fullName>
    </submittedName>
</protein>
<dbReference type="EMBL" id="MU865287">
    <property type="protein sequence ID" value="KAK4232436.1"/>
    <property type="molecule type" value="Genomic_DNA"/>
</dbReference>
<accession>A0AAN7BZU2</accession>
<reference evidence="1" key="1">
    <citation type="journal article" date="2023" name="Mol. Phylogenet. Evol.">
        <title>Genome-scale phylogeny and comparative genomics of the fungal order Sordariales.</title>
        <authorList>
            <person name="Hensen N."/>
            <person name="Bonometti L."/>
            <person name="Westerberg I."/>
            <person name="Brannstrom I.O."/>
            <person name="Guillou S."/>
            <person name="Cros-Aarteil S."/>
            <person name="Calhoun S."/>
            <person name="Haridas S."/>
            <person name="Kuo A."/>
            <person name="Mondo S."/>
            <person name="Pangilinan J."/>
            <person name="Riley R."/>
            <person name="LaButti K."/>
            <person name="Andreopoulos B."/>
            <person name="Lipzen A."/>
            <person name="Chen C."/>
            <person name="Yan M."/>
            <person name="Daum C."/>
            <person name="Ng V."/>
            <person name="Clum A."/>
            <person name="Steindorff A."/>
            <person name="Ohm R.A."/>
            <person name="Martin F."/>
            <person name="Silar P."/>
            <person name="Natvig D.O."/>
            <person name="Lalanne C."/>
            <person name="Gautier V."/>
            <person name="Ament-Velasquez S.L."/>
            <person name="Kruys A."/>
            <person name="Hutchinson M.I."/>
            <person name="Powell A.J."/>
            <person name="Barry K."/>
            <person name="Miller A.N."/>
            <person name="Grigoriev I.V."/>
            <person name="Debuchy R."/>
            <person name="Gladieux P."/>
            <person name="Hiltunen Thoren M."/>
            <person name="Johannesson H."/>
        </authorList>
    </citation>
    <scope>NUCLEOTIDE SEQUENCE</scope>
    <source>
        <strain evidence="1">CBS 990.96</strain>
    </source>
</reference>
<dbReference type="AlphaFoldDB" id="A0AAN7BZU2"/>
<proteinExistence type="predicted"/>
<reference evidence="1" key="2">
    <citation type="submission" date="2023-05" db="EMBL/GenBank/DDBJ databases">
        <authorList>
            <consortium name="Lawrence Berkeley National Laboratory"/>
            <person name="Steindorff A."/>
            <person name="Hensen N."/>
            <person name="Bonometti L."/>
            <person name="Westerberg I."/>
            <person name="Brannstrom I.O."/>
            <person name="Guillou S."/>
            <person name="Cros-Aarteil S."/>
            <person name="Calhoun S."/>
            <person name="Haridas S."/>
            <person name="Kuo A."/>
            <person name="Mondo S."/>
            <person name="Pangilinan J."/>
            <person name="Riley R."/>
            <person name="Labutti K."/>
            <person name="Andreopoulos B."/>
            <person name="Lipzen A."/>
            <person name="Chen C."/>
            <person name="Yanf M."/>
            <person name="Daum C."/>
            <person name="Ng V."/>
            <person name="Clum A."/>
            <person name="Ohm R."/>
            <person name="Martin F."/>
            <person name="Silar P."/>
            <person name="Natvig D."/>
            <person name="Lalanne C."/>
            <person name="Gautier V."/>
            <person name="Ament-Velasquez S.L."/>
            <person name="Kruys A."/>
            <person name="Hutchinson M.I."/>
            <person name="Powell A.J."/>
            <person name="Barry K."/>
            <person name="Miller A.N."/>
            <person name="Grigoriev I.V."/>
            <person name="Debuchy R."/>
            <person name="Gladieux P."/>
            <person name="Thoren M.H."/>
            <person name="Johannesson H."/>
        </authorList>
    </citation>
    <scope>NUCLEOTIDE SEQUENCE</scope>
    <source>
        <strain evidence="1">CBS 990.96</strain>
    </source>
</reference>
<organism evidence="1 2">
    <name type="scientific">Podospora fimiseda</name>
    <dbReference type="NCBI Taxonomy" id="252190"/>
    <lineage>
        <taxon>Eukaryota</taxon>
        <taxon>Fungi</taxon>
        <taxon>Dikarya</taxon>
        <taxon>Ascomycota</taxon>
        <taxon>Pezizomycotina</taxon>
        <taxon>Sordariomycetes</taxon>
        <taxon>Sordariomycetidae</taxon>
        <taxon>Sordariales</taxon>
        <taxon>Podosporaceae</taxon>
        <taxon>Podospora</taxon>
    </lineage>
</organism>
<dbReference type="Proteomes" id="UP001301958">
    <property type="component" value="Unassembled WGS sequence"/>
</dbReference>
<keyword evidence="2" id="KW-1185">Reference proteome</keyword>
<name>A0AAN7BZU2_9PEZI</name>
<evidence type="ECO:0000313" key="2">
    <source>
        <dbReference type="Proteomes" id="UP001301958"/>
    </source>
</evidence>
<comment type="caution">
    <text evidence="1">The sequence shown here is derived from an EMBL/GenBank/DDBJ whole genome shotgun (WGS) entry which is preliminary data.</text>
</comment>
<evidence type="ECO:0000313" key="1">
    <source>
        <dbReference type="EMBL" id="KAK4232436.1"/>
    </source>
</evidence>
<gene>
    <name evidence="1" type="ORF">QBC38DRAFT_450058</name>
</gene>